<keyword evidence="10" id="KW-1185">Reference proteome</keyword>
<dbReference type="InterPro" id="IPR001789">
    <property type="entry name" value="Sig_transdc_resp-reg_receiver"/>
</dbReference>
<evidence type="ECO:0000256" key="3">
    <source>
        <dbReference type="ARBA" id="ARBA00023015"/>
    </source>
</evidence>
<evidence type="ECO:0000313" key="10">
    <source>
        <dbReference type="Proteomes" id="UP000318138"/>
    </source>
</evidence>
<dbReference type="EMBL" id="CP041372">
    <property type="protein sequence ID" value="QKS70345.1"/>
    <property type="molecule type" value="Genomic_DNA"/>
</dbReference>
<dbReference type="InterPro" id="IPR011006">
    <property type="entry name" value="CheY-like_superfamily"/>
</dbReference>
<dbReference type="PRINTS" id="PR00038">
    <property type="entry name" value="HTHLUXR"/>
</dbReference>
<dbReference type="SUPFAM" id="SSF46894">
    <property type="entry name" value="C-terminal effector domain of the bipartite response regulators"/>
    <property type="match status" value="1"/>
</dbReference>
<dbReference type="InterPro" id="IPR058245">
    <property type="entry name" value="NreC/VraR/RcsB-like_REC"/>
</dbReference>
<dbReference type="CDD" id="cd06170">
    <property type="entry name" value="LuxR_C_like"/>
    <property type="match status" value="1"/>
</dbReference>
<dbReference type="Proteomes" id="UP000318138">
    <property type="component" value="Chromosome"/>
</dbReference>
<dbReference type="Pfam" id="PF00196">
    <property type="entry name" value="GerE"/>
    <property type="match status" value="1"/>
</dbReference>
<evidence type="ECO:0000259" key="7">
    <source>
        <dbReference type="PROSITE" id="PS50043"/>
    </source>
</evidence>
<dbReference type="KEGG" id="psua:FLK61_26690"/>
<evidence type="ECO:0000256" key="1">
    <source>
        <dbReference type="ARBA" id="ARBA00004496"/>
    </source>
</evidence>
<evidence type="ECO:0000259" key="8">
    <source>
        <dbReference type="PROSITE" id="PS50110"/>
    </source>
</evidence>
<name>A0A859FDL4_9BACI</name>
<dbReference type="GO" id="GO:0003677">
    <property type="term" value="F:DNA binding"/>
    <property type="evidence" value="ECO:0007669"/>
    <property type="project" value="UniProtKB-KW"/>
</dbReference>
<gene>
    <name evidence="9" type="ORF">FLK61_26690</name>
</gene>
<dbReference type="PROSITE" id="PS50110">
    <property type="entry name" value="RESPONSE_REGULATORY"/>
    <property type="match status" value="1"/>
</dbReference>
<sequence>MTKHVLLAEDQQIVRQGLKMMIEESGEFHVAVEAANGIEAVEGVSSHIDVAVLDIRMPLMTGLEACKKLATAYPNLPILMLTTFDDDAYALEALESGAKGFMLKDADATKLITAMKKALEGGITIDEGIAGRIIPELMKQKRPKQIDVPLTKREKEIIELVGEGKTNQEIASHLFLSIGTVKNHITVILDKLELRDRTQLAIFAIRHYLV</sequence>
<evidence type="ECO:0000256" key="6">
    <source>
        <dbReference type="PROSITE-ProRule" id="PRU00169"/>
    </source>
</evidence>
<dbReference type="InterPro" id="IPR039420">
    <property type="entry name" value="WalR-like"/>
</dbReference>
<dbReference type="Gene3D" id="3.40.50.2300">
    <property type="match status" value="1"/>
</dbReference>
<feature type="domain" description="Response regulatory" evidence="8">
    <location>
        <begin position="4"/>
        <end position="119"/>
    </location>
</feature>
<dbReference type="SUPFAM" id="SSF52172">
    <property type="entry name" value="CheY-like"/>
    <property type="match status" value="1"/>
</dbReference>
<evidence type="ECO:0000256" key="4">
    <source>
        <dbReference type="ARBA" id="ARBA00023125"/>
    </source>
</evidence>
<dbReference type="PROSITE" id="PS50043">
    <property type="entry name" value="HTH_LUXR_2"/>
    <property type="match status" value="1"/>
</dbReference>
<dbReference type="RefSeq" id="WP_176008386.1">
    <property type="nucleotide sequence ID" value="NZ_CP041372.2"/>
</dbReference>
<keyword evidence="5" id="KW-0804">Transcription</keyword>
<dbReference type="GO" id="GO:0000160">
    <property type="term" value="P:phosphorelay signal transduction system"/>
    <property type="evidence" value="ECO:0007669"/>
    <property type="project" value="InterPro"/>
</dbReference>
<dbReference type="CDD" id="cd17535">
    <property type="entry name" value="REC_NarL-like"/>
    <property type="match status" value="1"/>
</dbReference>
<evidence type="ECO:0000256" key="2">
    <source>
        <dbReference type="ARBA" id="ARBA00022553"/>
    </source>
</evidence>
<feature type="domain" description="HTH luxR-type" evidence="7">
    <location>
        <begin position="143"/>
        <end position="208"/>
    </location>
</feature>
<comment type="subcellular location">
    <subcellularLocation>
        <location evidence="1">Cytoplasm</location>
    </subcellularLocation>
</comment>
<dbReference type="GO" id="GO:0006355">
    <property type="term" value="P:regulation of DNA-templated transcription"/>
    <property type="evidence" value="ECO:0007669"/>
    <property type="project" value="InterPro"/>
</dbReference>
<dbReference type="InterPro" id="IPR000792">
    <property type="entry name" value="Tscrpt_reg_LuxR_C"/>
</dbReference>
<organism evidence="9 10">
    <name type="scientific">Paenalkalicoccus suaedae</name>
    <dbReference type="NCBI Taxonomy" id="2592382"/>
    <lineage>
        <taxon>Bacteria</taxon>
        <taxon>Bacillati</taxon>
        <taxon>Bacillota</taxon>
        <taxon>Bacilli</taxon>
        <taxon>Bacillales</taxon>
        <taxon>Bacillaceae</taxon>
        <taxon>Paenalkalicoccus</taxon>
    </lineage>
</organism>
<dbReference type="GO" id="GO:0005737">
    <property type="term" value="C:cytoplasm"/>
    <property type="evidence" value="ECO:0007669"/>
    <property type="project" value="UniProtKB-SubCell"/>
</dbReference>
<proteinExistence type="predicted"/>
<accession>A0A859FDL4</accession>
<keyword evidence="4" id="KW-0238">DNA-binding</keyword>
<evidence type="ECO:0000313" key="9">
    <source>
        <dbReference type="EMBL" id="QKS70345.1"/>
    </source>
</evidence>
<feature type="modified residue" description="4-aspartylphosphate" evidence="6">
    <location>
        <position position="54"/>
    </location>
</feature>
<dbReference type="AlphaFoldDB" id="A0A859FDL4"/>
<evidence type="ECO:0000256" key="5">
    <source>
        <dbReference type="ARBA" id="ARBA00023163"/>
    </source>
</evidence>
<protein>
    <submittedName>
        <fullName evidence="9">Response regulator transcription factor</fullName>
    </submittedName>
</protein>
<dbReference type="Pfam" id="PF00072">
    <property type="entry name" value="Response_reg"/>
    <property type="match status" value="1"/>
</dbReference>
<dbReference type="InterPro" id="IPR016032">
    <property type="entry name" value="Sig_transdc_resp-reg_C-effctor"/>
</dbReference>
<keyword evidence="2 6" id="KW-0597">Phosphoprotein</keyword>
<dbReference type="SMART" id="SM00448">
    <property type="entry name" value="REC"/>
    <property type="match status" value="1"/>
</dbReference>
<dbReference type="SMART" id="SM00421">
    <property type="entry name" value="HTH_LUXR"/>
    <property type="match status" value="1"/>
</dbReference>
<reference evidence="10" key="1">
    <citation type="submission" date="2019-07" db="EMBL/GenBank/DDBJ databases">
        <title>Bacillus alkalisoli sp. nov. isolated from saline soil.</title>
        <authorList>
            <person name="Sun J.-Q."/>
            <person name="Xu L."/>
        </authorList>
    </citation>
    <scope>NUCLEOTIDE SEQUENCE [LARGE SCALE GENOMIC DNA]</scope>
    <source>
        <strain evidence="10">M4U3P1</strain>
    </source>
</reference>
<dbReference type="PANTHER" id="PTHR43214:SF43">
    <property type="entry name" value="TWO-COMPONENT RESPONSE REGULATOR"/>
    <property type="match status" value="1"/>
</dbReference>
<dbReference type="PANTHER" id="PTHR43214">
    <property type="entry name" value="TWO-COMPONENT RESPONSE REGULATOR"/>
    <property type="match status" value="1"/>
</dbReference>
<keyword evidence="3" id="KW-0805">Transcription regulation</keyword>